<dbReference type="GO" id="GO:0006935">
    <property type="term" value="P:chemotaxis"/>
    <property type="evidence" value="ECO:0007669"/>
    <property type="project" value="UniProtKB-KW"/>
</dbReference>
<keyword evidence="14" id="KW-1185">Reference proteome</keyword>
<evidence type="ECO:0000256" key="2">
    <source>
        <dbReference type="ARBA" id="ARBA00010004"/>
    </source>
</evidence>
<evidence type="ECO:0000256" key="8">
    <source>
        <dbReference type="ARBA" id="ARBA00022927"/>
    </source>
</evidence>
<accession>A0A2W5WRI4</accession>
<dbReference type="EMBL" id="QKWH01000002">
    <property type="protein sequence ID" value="PZR54129.1"/>
    <property type="molecule type" value="Genomic_DNA"/>
</dbReference>
<evidence type="ECO:0000256" key="12">
    <source>
        <dbReference type="SAM" id="MobiDB-lite"/>
    </source>
</evidence>
<dbReference type="Pfam" id="PF02050">
    <property type="entry name" value="FliJ"/>
    <property type="match status" value="1"/>
</dbReference>
<protein>
    <recommendedName>
        <fullName evidence="3">Flagellar FliJ protein</fullName>
    </recommendedName>
</protein>
<dbReference type="GO" id="GO:0005886">
    <property type="term" value="C:plasma membrane"/>
    <property type="evidence" value="ECO:0007669"/>
    <property type="project" value="UniProtKB-SubCell"/>
</dbReference>
<evidence type="ECO:0000256" key="11">
    <source>
        <dbReference type="SAM" id="Coils"/>
    </source>
</evidence>
<keyword evidence="8" id="KW-0653">Protein transport</keyword>
<dbReference type="GO" id="GO:0009288">
    <property type="term" value="C:bacterial-type flagellum"/>
    <property type="evidence" value="ECO:0007669"/>
    <property type="project" value="InterPro"/>
</dbReference>
<evidence type="ECO:0000256" key="4">
    <source>
        <dbReference type="ARBA" id="ARBA00022448"/>
    </source>
</evidence>
<keyword evidence="7" id="KW-1005">Bacterial flagellum biogenesis</keyword>
<keyword evidence="9" id="KW-0472">Membrane</keyword>
<organism evidence="13 14">
    <name type="scientific">Xylanimonas oleitrophica</name>
    <dbReference type="NCBI Taxonomy" id="2607479"/>
    <lineage>
        <taxon>Bacteria</taxon>
        <taxon>Bacillati</taxon>
        <taxon>Actinomycetota</taxon>
        <taxon>Actinomycetes</taxon>
        <taxon>Micrococcales</taxon>
        <taxon>Promicromonosporaceae</taxon>
        <taxon>Xylanimonas</taxon>
    </lineage>
</organism>
<dbReference type="Proteomes" id="UP000248783">
    <property type="component" value="Unassembled WGS sequence"/>
</dbReference>
<keyword evidence="13" id="KW-0969">Cilium</keyword>
<evidence type="ECO:0000256" key="6">
    <source>
        <dbReference type="ARBA" id="ARBA00022500"/>
    </source>
</evidence>
<dbReference type="GO" id="GO:0071973">
    <property type="term" value="P:bacterial-type flagellum-dependent cell motility"/>
    <property type="evidence" value="ECO:0007669"/>
    <property type="project" value="InterPro"/>
</dbReference>
<reference evidence="13 14" key="1">
    <citation type="submission" date="2018-06" db="EMBL/GenBank/DDBJ databases">
        <title>Whole genome sequencing of a novel hydrocarbon degrading bacterial strain, PW21 isolated from oil contaminated produced water sample.</title>
        <authorList>
            <person name="Nagkirti P."/>
            <person name="Shaikh A."/>
            <person name="Gowdaman V."/>
            <person name="Engineer A.E."/>
            <person name="Dagar S."/>
            <person name="Dhakephalkar P.K."/>
        </authorList>
    </citation>
    <scope>NUCLEOTIDE SEQUENCE [LARGE SCALE GENOMIC DNA]</scope>
    <source>
        <strain evidence="13 14">PW21</strain>
    </source>
</reference>
<dbReference type="GO" id="GO:0015031">
    <property type="term" value="P:protein transport"/>
    <property type="evidence" value="ECO:0007669"/>
    <property type="project" value="UniProtKB-KW"/>
</dbReference>
<evidence type="ECO:0000313" key="14">
    <source>
        <dbReference type="Proteomes" id="UP000248783"/>
    </source>
</evidence>
<comment type="similarity">
    <text evidence="2">Belongs to the FliJ family.</text>
</comment>
<keyword evidence="4" id="KW-0813">Transport</keyword>
<dbReference type="GO" id="GO:0044781">
    <property type="term" value="P:bacterial-type flagellum organization"/>
    <property type="evidence" value="ECO:0007669"/>
    <property type="project" value="UniProtKB-KW"/>
</dbReference>
<comment type="subcellular location">
    <subcellularLocation>
        <location evidence="1">Cell membrane</location>
        <topology evidence="1">Peripheral membrane protein</topology>
        <orientation evidence="1">Cytoplasmic side</orientation>
    </subcellularLocation>
</comment>
<comment type="caution">
    <text evidence="13">The sequence shown here is derived from an EMBL/GenBank/DDBJ whole genome shotgun (WGS) entry which is preliminary data.</text>
</comment>
<keyword evidence="6" id="KW-0145">Chemotaxis</keyword>
<sequence length="145" mass="16266">MSRAFPLAGLLRVRGLERDSAAAALARAQNEAREADQRARAAREALYEHEMPATSDAQTWQAQVASRAALLALLDQSRDIAARRQAETEERRHAWNEARGRVRVVERLHDRHREAQTADELRAEQNVLDEIAGRTAPGPSQRETP</sequence>
<dbReference type="RefSeq" id="WP_111249986.1">
    <property type="nucleotide sequence ID" value="NZ_QKWH01000002.1"/>
</dbReference>
<evidence type="ECO:0000256" key="5">
    <source>
        <dbReference type="ARBA" id="ARBA00022475"/>
    </source>
</evidence>
<evidence type="ECO:0000256" key="9">
    <source>
        <dbReference type="ARBA" id="ARBA00023136"/>
    </source>
</evidence>
<evidence type="ECO:0000256" key="7">
    <source>
        <dbReference type="ARBA" id="ARBA00022795"/>
    </source>
</evidence>
<keyword evidence="11" id="KW-0175">Coiled coil</keyword>
<evidence type="ECO:0000256" key="10">
    <source>
        <dbReference type="ARBA" id="ARBA00023225"/>
    </source>
</evidence>
<dbReference type="AlphaFoldDB" id="A0A2W5WRI4"/>
<dbReference type="InterPro" id="IPR012823">
    <property type="entry name" value="Flagell_FliJ"/>
</dbReference>
<feature type="coiled-coil region" evidence="11">
    <location>
        <begin position="18"/>
        <end position="45"/>
    </location>
</feature>
<proteinExistence type="inferred from homology"/>
<evidence type="ECO:0000256" key="3">
    <source>
        <dbReference type="ARBA" id="ARBA00020392"/>
    </source>
</evidence>
<name>A0A2W5WRI4_9MICO</name>
<keyword evidence="13" id="KW-0282">Flagellum</keyword>
<evidence type="ECO:0000256" key="1">
    <source>
        <dbReference type="ARBA" id="ARBA00004413"/>
    </source>
</evidence>
<dbReference type="InterPro" id="IPR053716">
    <property type="entry name" value="Flag_assembly_chemotaxis_eff"/>
</dbReference>
<feature type="region of interest" description="Disordered" evidence="12">
    <location>
        <begin position="114"/>
        <end position="145"/>
    </location>
</feature>
<keyword evidence="10" id="KW-1006">Bacterial flagellum protein export</keyword>
<gene>
    <name evidence="13" type="ORF">DNL40_04110</name>
</gene>
<dbReference type="Gene3D" id="1.10.287.1700">
    <property type="match status" value="1"/>
</dbReference>
<keyword evidence="5" id="KW-1003">Cell membrane</keyword>
<evidence type="ECO:0000313" key="13">
    <source>
        <dbReference type="EMBL" id="PZR54129.1"/>
    </source>
</evidence>
<feature type="compositionally biased region" description="Basic and acidic residues" evidence="12">
    <location>
        <begin position="114"/>
        <end position="123"/>
    </location>
</feature>
<keyword evidence="13" id="KW-0966">Cell projection</keyword>